<proteinExistence type="predicted"/>
<reference evidence="1 2" key="1">
    <citation type="submission" date="2024-10" db="EMBL/GenBank/DDBJ databases">
        <title>The Natural Products Discovery Center: Release of the First 8490 Sequenced Strains for Exploring Actinobacteria Biosynthetic Diversity.</title>
        <authorList>
            <person name="Kalkreuter E."/>
            <person name="Kautsar S.A."/>
            <person name="Yang D."/>
            <person name="Bader C.D."/>
            <person name="Teijaro C.N."/>
            <person name="Fluegel L."/>
            <person name="Davis C.M."/>
            <person name="Simpson J.R."/>
            <person name="Lauterbach L."/>
            <person name="Steele A.D."/>
            <person name="Gui C."/>
            <person name="Meng S."/>
            <person name="Li G."/>
            <person name="Viehrig K."/>
            <person name="Ye F."/>
            <person name="Su P."/>
            <person name="Kiefer A.F."/>
            <person name="Nichols A."/>
            <person name="Cepeda A.J."/>
            <person name="Yan W."/>
            <person name="Fan B."/>
            <person name="Jiang Y."/>
            <person name="Adhikari A."/>
            <person name="Zheng C.-J."/>
            <person name="Schuster L."/>
            <person name="Cowan T.M."/>
            <person name="Smanski M.J."/>
            <person name="Chevrette M.G."/>
            <person name="De Carvalho L.P.S."/>
            <person name="Shen B."/>
        </authorList>
    </citation>
    <scope>NUCLEOTIDE SEQUENCE [LARGE SCALE GENOMIC DNA]</scope>
    <source>
        <strain evidence="1 2">NPDC050545</strain>
    </source>
</reference>
<evidence type="ECO:0008006" key="3">
    <source>
        <dbReference type="Google" id="ProtNLM"/>
    </source>
</evidence>
<evidence type="ECO:0000313" key="2">
    <source>
        <dbReference type="Proteomes" id="UP001612741"/>
    </source>
</evidence>
<accession>A0ABW7YR18</accession>
<dbReference type="PROSITE" id="PS51257">
    <property type="entry name" value="PROKAR_LIPOPROTEIN"/>
    <property type="match status" value="1"/>
</dbReference>
<keyword evidence="2" id="KW-1185">Reference proteome</keyword>
<dbReference type="RefSeq" id="WP_397081602.1">
    <property type="nucleotide sequence ID" value="NZ_JBITGY010000003.1"/>
</dbReference>
<comment type="caution">
    <text evidence="1">The sequence shown here is derived from an EMBL/GenBank/DDBJ whole genome shotgun (WGS) entry which is preliminary data.</text>
</comment>
<dbReference type="EMBL" id="JBITGY010000003">
    <property type="protein sequence ID" value="MFI6498351.1"/>
    <property type="molecule type" value="Genomic_DNA"/>
</dbReference>
<name>A0ABW7YR18_9ACTN</name>
<dbReference type="Proteomes" id="UP001612741">
    <property type="component" value="Unassembled WGS sequence"/>
</dbReference>
<evidence type="ECO:0000313" key="1">
    <source>
        <dbReference type="EMBL" id="MFI6498351.1"/>
    </source>
</evidence>
<sequence>MGRVAAGVLAVGLVVAGSSGCAAQARGLCGTVVDSTSYAEPATSRGDVSAKLPEFTGGCDWMGFAAVTGASESSVCRETPVRIAATAQENPNANPVVEERIRKHRLTQVVPKALKLFDCPDEGKGSDVIGALRYLVKQMGAQRQPERVHRVAVFSDLINNRGELDVNKLDLSPAGRKGKIEELRRTRLLPDLTGYEIVVHGFLRAKTSDPDRFPLLESFWRDAFEAAGAVSADLL</sequence>
<gene>
    <name evidence="1" type="ORF">ACIBG2_13245</name>
</gene>
<organism evidence="1 2">
    <name type="scientific">Nonomuraea typhae</name>
    <dbReference type="NCBI Taxonomy" id="2603600"/>
    <lineage>
        <taxon>Bacteria</taxon>
        <taxon>Bacillati</taxon>
        <taxon>Actinomycetota</taxon>
        <taxon>Actinomycetes</taxon>
        <taxon>Streptosporangiales</taxon>
        <taxon>Streptosporangiaceae</taxon>
        <taxon>Nonomuraea</taxon>
    </lineage>
</organism>
<protein>
    <recommendedName>
        <fullName evidence="3">Lipoprotein</fullName>
    </recommendedName>
</protein>